<name>A0A1B7VX70_APHFL</name>
<evidence type="ECO:0000313" key="3">
    <source>
        <dbReference type="Proteomes" id="UP000092382"/>
    </source>
</evidence>
<dbReference type="GO" id="GO:0016787">
    <property type="term" value="F:hydrolase activity"/>
    <property type="evidence" value="ECO:0007669"/>
    <property type="project" value="InterPro"/>
</dbReference>
<dbReference type="Gene3D" id="3.40.50.300">
    <property type="entry name" value="P-loop containing nucleotide triphosphate hydrolases"/>
    <property type="match status" value="2"/>
</dbReference>
<dbReference type="PATRIC" id="fig|1710894.3.peg.3890"/>
<dbReference type="InterPro" id="IPR027417">
    <property type="entry name" value="P-loop_NTPase"/>
</dbReference>
<dbReference type="SUPFAM" id="SSF52540">
    <property type="entry name" value="P-loop containing nucleoside triphosphate hydrolases"/>
    <property type="match status" value="1"/>
</dbReference>
<proteinExistence type="predicted"/>
<sequence>MLDSSPGYILIRIVRAAFREIQKLSHQYSETVAEILKQMSQGNLGDCRKLEGYTDLRRTKQGDVRVIWERINSQEILVIKAGLRKDVYQGVIEDRDRNPTYTLANLMGIEESQVEDIPTFNFNVNKTYSWYQFIYGAYLYSPHLTQEQIKLFYQLSETLTSYSYSRYSELTNINSFLLQSAPGTGKTVCAAVIASEFYKNHNCNVVLILPEALCSEVKEYTEIKEILQDQQSNFFVGSFAEWLCQSAPELYQLVATSSEELQALQAEAQRVHAISKNELLPYRDLILFRAFVLARDEIYQSRHPNYHENISRLEFLRKNINSSRWEERLGHKKSWLQGVKEITEFAYPVEDRNTTIFILDEVQDYLRYEITAIIGMLERWQNHYQHNSILWLLGDRNQNILPTDFDWGQLELTRTNSLRYNYRNTEYIIGFANIFHSFAQAANSGGRHLPQPSNPEDAFEKGELVKILEFSSEEQALQILTKLSKKIINTSSSNQRSLLREISSRVKVICKDIPEKYKNLPGIDYLNVQQAKGREFDGCVAFCVLGGEGNPSFEEATSWYTIFTRPRYRLLVIATTEEINRIGRDKFNKCEPIQISNIDEPLKWITEFANGEQILRNLEGVCHIIYQSLSSEPIKIYWDTYAALRLTKINHTQLAEIENTSIKHLANQQHKNILQELDLLQPDQICSDSDRIPLRCLLLRALGSYWDAVEEASLLQKIDPQECKRIISEIANELERKQLIYEAARVRMKIGISIPENYPFRKEIIKQDGSLVSLLCHAAINKIKEYR</sequence>
<feature type="domain" description="Helicase/UvrB N-terminal" evidence="1">
    <location>
        <begin position="144"/>
        <end position="232"/>
    </location>
</feature>
<evidence type="ECO:0000259" key="1">
    <source>
        <dbReference type="Pfam" id="PF04851"/>
    </source>
</evidence>
<protein>
    <recommendedName>
        <fullName evidence="1">Helicase/UvrB N-terminal domain-containing protein</fullName>
    </recommendedName>
</protein>
<dbReference type="AlphaFoldDB" id="A0A1B7VX70"/>
<dbReference type="Proteomes" id="UP000092382">
    <property type="component" value="Unassembled WGS sequence"/>
</dbReference>
<evidence type="ECO:0000313" key="2">
    <source>
        <dbReference type="EMBL" id="OBQ25544.1"/>
    </source>
</evidence>
<dbReference type="InterPro" id="IPR035093">
    <property type="entry name" value="RelE/ParE_toxin_dom_sf"/>
</dbReference>
<gene>
    <name evidence="2" type="ORF">AN481_09795</name>
</gene>
<dbReference type="InterPro" id="IPR006935">
    <property type="entry name" value="Helicase/UvrB_N"/>
</dbReference>
<dbReference type="Pfam" id="PF04851">
    <property type="entry name" value="ResIII"/>
    <property type="match status" value="1"/>
</dbReference>
<reference evidence="2 3" key="1">
    <citation type="submission" date="2015-09" db="EMBL/GenBank/DDBJ databases">
        <title>Whole genome shotgun sequence assembly of Aphanizomenon flos-aquae UKL13.</title>
        <authorList>
            <person name="Driscoll C."/>
        </authorList>
    </citation>
    <scope>NUCLEOTIDE SEQUENCE [LARGE SCALE GENOMIC DNA]</scope>
    <source>
        <strain evidence="2">MDT13</strain>
    </source>
</reference>
<organism evidence="2 3">
    <name type="scientific">Aphanizomenon flos-aquae LD13</name>
    <dbReference type="NCBI Taxonomy" id="1710894"/>
    <lineage>
        <taxon>Bacteria</taxon>
        <taxon>Bacillati</taxon>
        <taxon>Cyanobacteriota</taxon>
        <taxon>Cyanophyceae</taxon>
        <taxon>Nostocales</taxon>
        <taxon>Aphanizomenonaceae</taxon>
        <taxon>Aphanizomenon</taxon>
    </lineage>
</organism>
<dbReference type="EMBL" id="LJOY01000027">
    <property type="protein sequence ID" value="OBQ25544.1"/>
    <property type="molecule type" value="Genomic_DNA"/>
</dbReference>
<dbReference type="Gene3D" id="3.30.2310.20">
    <property type="entry name" value="RelE-like"/>
    <property type="match status" value="1"/>
</dbReference>
<dbReference type="GO" id="GO:0005524">
    <property type="term" value="F:ATP binding"/>
    <property type="evidence" value="ECO:0007669"/>
    <property type="project" value="InterPro"/>
</dbReference>
<comment type="caution">
    <text evidence="2">The sequence shown here is derived from an EMBL/GenBank/DDBJ whole genome shotgun (WGS) entry which is preliminary data.</text>
</comment>
<dbReference type="GO" id="GO:0003677">
    <property type="term" value="F:DNA binding"/>
    <property type="evidence" value="ECO:0007669"/>
    <property type="project" value="InterPro"/>
</dbReference>
<dbReference type="SUPFAM" id="SSF143011">
    <property type="entry name" value="RelE-like"/>
    <property type="match status" value="1"/>
</dbReference>
<accession>A0A1B7VX70</accession>